<evidence type="ECO:0000256" key="1">
    <source>
        <dbReference type="ARBA" id="ARBA00023015"/>
    </source>
</evidence>
<feature type="transmembrane region" description="Helical" evidence="3">
    <location>
        <begin position="189"/>
        <end position="208"/>
    </location>
</feature>
<protein>
    <submittedName>
        <fullName evidence="5">Integral membrane protein</fullName>
    </submittedName>
</protein>
<keyword evidence="2" id="KW-0804">Transcription</keyword>
<keyword evidence="3" id="KW-1133">Transmembrane helix</keyword>
<dbReference type="AlphaFoldDB" id="A0A6I8LEH9"/>
<accession>A0A6I8LEH9</accession>
<feature type="transmembrane region" description="Helical" evidence="3">
    <location>
        <begin position="123"/>
        <end position="141"/>
    </location>
</feature>
<dbReference type="Proteomes" id="UP000399805">
    <property type="component" value="Unassembled WGS sequence"/>
</dbReference>
<dbReference type="InterPro" id="IPR027383">
    <property type="entry name" value="Znf_put"/>
</dbReference>
<dbReference type="Gene3D" id="1.10.10.1320">
    <property type="entry name" value="Anti-sigma factor, zinc-finger domain"/>
    <property type="match status" value="1"/>
</dbReference>
<organism evidence="5 6">
    <name type="scientific">Amycolatopsis camponoti</name>
    <dbReference type="NCBI Taxonomy" id="2606593"/>
    <lineage>
        <taxon>Bacteria</taxon>
        <taxon>Bacillati</taxon>
        <taxon>Actinomycetota</taxon>
        <taxon>Actinomycetes</taxon>
        <taxon>Pseudonocardiales</taxon>
        <taxon>Pseudonocardiaceae</taxon>
        <taxon>Amycolatopsis</taxon>
    </lineage>
</organism>
<evidence type="ECO:0000259" key="4">
    <source>
        <dbReference type="Pfam" id="PF13490"/>
    </source>
</evidence>
<feature type="transmembrane region" description="Helical" evidence="3">
    <location>
        <begin position="162"/>
        <end position="183"/>
    </location>
</feature>
<name>A0A6I8LEH9_9PSEU</name>
<keyword evidence="6" id="KW-1185">Reference proteome</keyword>
<feature type="transmembrane region" description="Helical" evidence="3">
    <location>
        <begin position="89"/>
        <end position="111"/>
    </location>
</feature>
<keyword evidence="3" id="KW-0472">Membrane</keyword>
<evidence type="ECO:0000256" key="2">
    <source>
        <dbReference type="ARBA" id="ARBA00023163"/>
    </source>
</evidence>
<gene>
    <name evidence="5" type="ORF">AA23TX_00444</name>
</gene>
<keyword evidence="1" id="KW-0805">Transcription regulation</keyword>
<keyword evidence="3" id="KW-0812">Transmembrane</keyword>
<feature type="domain" description="Putative zinc-finger" evidence="4">
    <location>
        <begin position="6"/>
        <end position="37"/>
    </location>
</feature>
<dbReference type="EMBL" id="CABVGP010000001">
    <property type="protein sequence ID" value="VVJ15423.1"/>
    <property type="molecule type" value="Genomic_DNA"/>
</dbReference>
<dbReference type="Pfam" id="PF13490">
    <property type="entry name" value="zf-HC2"/>
    <property type="match status" value="1"/>
</dbReference>
<feature type="transmembrane region" description="Helical" evidence="3">
    <location>
        <begin position="238"/>
        <end position="261"/>
    </location>
</feature>
<proteinExistence type="predicted"/>
<sequence>MTHASDELIAEYVAGFDLPADRLWGLEAHLETCRGCRARLAEVAPVQPVVDAVWNRLGFEIRLSAVPAHGPPAPEPVPYRRRRRWLDTWVTPVMLPWLGMIVLVTLLAVAFDQIWRSALDVTAVQLFAPVLPVLGVAASWARGLDPAYEVVVATPRAGLYLITRRTLAVLVVVLPVLGVAGWLTGTALALWLLPSLAFTTGTLALGGLIGVTRAAYALITVWVAGLVLPTLAAQEQTFALSTGAVPVWAGIFALTTVVVALHKGAFTRLGARN</sequence>
<dbReference type="RefSeq" id="WP_155540921.1">
    <property type="nucleotide sequence ID" value="NZ_CABVGP010000001.1"/>
</dbReference>
<dbReference type="InterPro" id="IPR041916">
    <property type="entry name" value="Anti_sigma_zinc_sf"/>
</dbReference>
<evidence type="ECO:0000256" key="3">
    <source>
        <dbReference type="SAM" id="Phobius"/>
    </source>
</evidence>
<evidence type="ECO:0000313" key="5">
    <source>
        <dbReference type="EMBL" id="VVJ15423.1"/>
    </source>
</evidence>
<reference evidence="5 6" key="1">
    <citation type="submission" date="2019-09" db="EMBL/GenBank/DDBJ databases">
        <authorList>
            <person name="Leyn A S."/>
        </authorList>
    </citation>
    <scope>NUCLEOTIDE SEQUENCE [LARGE SCALE GENOMIC DNA]</scope>
    <source>
        <strain evidence="5">AA231_1</strain>
    </source>
</reference>
<evidence type="ECO:0000313" key="6">
    <source>
        <dbReference type="Proteomes" id="UP000399805"/>
    </source>
</evidence>
<feature type="transmembrane region" description="Helical" evidence="3">
    <location>
        <begin position="215"/>
        <end position="232"/>
    </location>
</feature>